<evidence type="ECO:0000256" key="8">
    <source>
        <dbReference type="SAM" id="Phobius"/>
    </source>
</evidence>
<feature type="transmembrane region" description="Helical" evidence="8">
    <location>
        <begin position="358"/>
        <end position="379"/>
    </location>
</feature>
<comment type="caution">
    <text evidence="9">The sequence shown here is derived from an EMBL/GenBank/DDBJ whole genome shotgun (WGS) entry which is preliminary data.</text>
</comment>
<dbReference type="GO" id="GO:0004100">
    <property type="term" value="F:chitin synthase activity"/>
    <property type="evidence" value="ECO:0007669"/>
    <property type="project" value="UniProtKB-EC"/>
</dbReference>
<dbReference type="PANTHER" id="PTHR22914:SF41">
    <property type="entry name" value="CHITIN SYNTHASE 7"/>
    <property type="match status" value="1"/>
</dbReference>
<dbReference type="GO" id="GO:0071944">
    <property type="term" value="C:cell periphery"/>
    <property type="evidence" value="ECO:0007669"/>
    <property type="project" value="TreeGrafter"/>
</dbReference>
<comment type="subcellular location">
    <subcellularLocation>
        <location evidence="1">Membrane</location>
        <topology evidence="1">Multi-pass membrane protein</topology>
    </subcellularLocation>
</comment>
<feature type="transmembrane region" description="Helical" evidence="8">
    <location>
        <begin position="751"/>
        <end position="778"/>
    </location>
</feature>
<feature type="transmembrane region" description="Helical" evidence="8">
    <location>
        <begin position="319"/>
        <end position="338"/>
    </location>
</feature>
<dbReference type="InterPro" id="IPR004835">
    <property type="entry name" value="Chitin_synth"/>
</dbReference>
<keyword evidence="4 8" id="KW-0812">Transmembrane</keyword>
<dbReference type="EMBL" id="LSMT01000444">
    <property type="protein sequence ID" value="PFX17869.1"/>
    <property type="molecule type" value="Genomic_DNA"/>
</dbReference>
<feature type="compositionally biased region" description="Basic and acidic residues" evidence="7">
    <location>
        <begin position="962"/>
        <end position="972"/>
    </location>
</feature>
<protein>
    <recommendedName>
        <fullName evidence="2">chitin synthase</fullName>
        <ecNumber evidence="2">2.4.1.16</ecNumber>
    </recommendedName>
</protein>
<reference evidence="10" key="1">
    <citation type="journal article" date="2017" name="bioRxiv">
        <title>Comparative analysis of the genomes of Stylophora pistillata and Acropora digitifera provides evidence for extensive differences between species of corals.</title>
        <authorList>
            <person name="Voolstra C.R."/>
            <person name="Li Y."/>
            <person name="Liew Y.J."/>
            <person name="Baumgarten S."/>
            <person name="Zoccola D."/>
            <person name="Flot J.-F."/>
            <person name="Tambutte S."/>
            <person name="Allemand D."/>
            <person name="Aranda M."/>
        </authorList>
    </citation>
    <scope>NUCLEOTIDE SEQUENCE [LARGE SCALE GENOMIC DNA]</scope>
</reference>
<feature type="compositionally biased region" description="Basic and acidic residues" evidence="7">
    <location>
        <begin position="1319"/>
        <end position="1328"/>
    </location>
</feature>
<evidence type="ECO:0000256" key="6">
    <source>
        <dbReference type="ARBA" id="ARBA00023136"/>
    </source>
</evidence>
<evidence type="ECO:0000256" key="1">
    <source>
        <dbReference type="ARBA" id="ARBA00004141"/>
    </source>
</evidence>
<dbReference type="PANTHER" id="PTHR22914">
    <property type="entry name" value="CHITIN SYNTHASE"/>
    <property type="match status" value="1"/>
</dbReference>
<feature type="transmembrane region" description="Helical" evidence="8">
    <location>
        <begin position="784"/>
        <end position="806"/>
    </location>
</feature>
<keyword evidence="3" id="KW-0808">Transferase</keyword>
<accession>A0A2B4RM25</accession>
<evidence type="ECO:0000256" key="2">
    <source>
        <dbReference type="ARBA" id="ARBA00012543"/>
    </source>
</evidence>
<keyword evidence="6 8" id="KW-0472">Membrane</keyword>
<organism evidence="9 10">
    <name type="scientific">Stylophora pistillata</name>
    <name type="common">Smooth cauliflower coral</name>
    <dbReference type="NCBI Taxonomy" id="50429"/>
    <lineage>
        <taxon>Eukaryota</taxon>
        <taxon>Metazoa</taxon>
        <taxon>Cnidaria</taxon>
        <taxon>Anthozoa</taxon>
        <taxon>Hexacorallia</taxon>
        <taxon>Scleractinia</taxon>
        <taxon>Astrocoeniina</taxon>
        <taxon>Pocilloporidae</taxon>
        <taxon>Stylophora</taxon>
    </lineage>
</organism>
<dbReference type="GO" id="GO:0006031">
    <property type="term" value="P:chitin biosynthetic process"/>
    <property type="evidence" value="ECO:0007669"/>
    <property type="project" value="TreeGrafter"/>
</dbReference>
<evidence type="ECO:0000313" key="9">
    <source>
        <dbReference type="EMBL" id="PFX17869.1"/>
    </source>
</evidence>
<feature type="compositionally biased region" description="Polar residues" evidence="7">
    <location>
        <begin position="980"/>
        <end position="998"/>
    </location>
</feature>
<dbReference type="SUPFAM" id="SSF53448">
    <property type="entry name" value="Nucleotide-diphospho-sugar transferases"/>
    <property type="match status" value="1"/>
</dbReference>
<evidence type="ECO:0000256" key="3">
    <source>
        <dbReference type="ARBA" id="ARBA00022676"/>
    </source>
</evidence>
<keyword evidence="10" id="KW-1185">Reference proteome</keyword>
<keyword evidence="5 8" id="KW-1133">Transmembrane helix</keyword>
<dbReference type="EC" id="2.4.1.16" evidence="2"/>
<proteinExistence type="predicted"/>
<dbReference type="OrthoDB" id="370884at2759"/>
<feature type="region of interest" description="Disordered" evidence="7">
    <location>
        <begin position="962"/>
        <end position="1017"/>
    </location>
</feature>
<feature type="transmembrane region" description="Helical" evidence="8">
    <location>
        <begin position="244"/>
        <end position="270"/>
    </location>
</feature>
<evidence type="ECO:0000256" key="4">
    <source>
        <dbReference type="ARBA" id="ARBA00022692"/>
    </source>
</evidence>
<keyword evidence="3" id="KW-0328">Glycosyltransferase</keyword>
<dbReference type="Gene3D" id="1.10.150.50">
    <property type="entry name" value="Transcription Factor, Ets-1"/>
    <property type="match status" value="2"/>
</dbReference>
<dbReference type="InterPro" id="IPR029044">
    <property type="entry name" value="Nucleotide-diphossugar_trans"/>
</dbReference>
<dbReference type="SUPFAM" id="SSF47769">
    <property type="entry name" value="SAM/Pointed domain"/>
    <property type="match status" value="1"/>
</dbReference>
<feature type="transmembrane region" description="Helical" evidence="8">
    <location>
        <begin position="901"/>
        <end position="924"/>
    </location>
</feature>
<feature type="transmembrane region" description="Helical" evidence="8">
    <location>
        <begin position="1248"/>
        <end position="1266"/>
    </location>
</feature>
<dbReference type="GO" id="GO:0016020">
    <property type="term" value="C:membrane"/>
    <property type="evidence" value="ECO:0007669"/>
    <property type="project" value="UniProtKB-SubCell"/>
</dbReference>
<feature type="transmembrane region" description="Helical" evidence="8">
    <location>
        <begin position="290"/>
        <end position="307"/>
    </location>
</feature>
<dbReference type="InterPro" id="IPR013761">
    <property type="entry name" value="SAM/pointed_sf"/>
</dbReference>
<feature type="transmembrane region" description="Helical" evidence="8">
    <location>
        <begin position="872"/>
        <end position="894"/>
    </location>
</feature>
<evidence type="ECO:0000313" key="10">
    <source>
        <dbReference type="Proteomes" id="UP000225706"/>
    </source>
</evidence>
<dbReference type="STRING" id="50429.A0A2B4RM25"/>
<feature type="region of interest" description="Disordered" evidence="7">
    <location>
        <begin position="1318"/>
        <end position="1337"/>
    </location>
</feature>
<feature type="transmembrane region" description="Helical" evidence="8">
    <location>
        <begin position="1278"/>
        <end position="1299"/>
    </location>
</feature>
<feature type="transmembrane region" description="Helical" evidence="8">
    <location>
        <begin position="818"/>
        <end position="838"/>
    </location>
</feature>
<name>A0A2B4RM25_STYPI</name>
<sequence>MCRDLVCREIHVSVVGNLAERRVASVPKHNGTDEIDELFRNHHSPTLDEEETLVGGFLEACSLCYITVVMVTTLPVSPDFLVLFMCSIAGLPLTLREVYGKLCQRNHPTSLWDTLRSLVSTLCFLAGNIMLSLKVTDLKGVISGQFALFLLSVVWSPKFRKLQIQSKAGEEEREMGREQSTNVAEECVDTLRKPGTSSKFDPKEAFGAKPRDDEILREISNSSEGSLQSEPGPPRLTRTAQAKAAVISSLCKLVFIPAMAVAFSSIFDIVNIGKPDISDGFKAITTSNPSFLYFIFHIMASFFGYHFGWISCSLRMQKIGLALPLTLATPIAVMITHLKGLCETDTIPLPCASEDRPYVLSAGLLLWSAQCLGAMYYLWGSPGKILGKVYDLLWIPCYNGVCLEQYLLTNKRNLSSDLEPSSLENASSSNQKDSKLHVFICTTMYHEKREEMEQLLESVYDVLKNGNSEHHFEAHVFFDGCIRTEELNSYVLQLASLVENTLKVEDLNECIKVKTAFGMQLKWKLKLKTETSFTIHLKDNAKVKNKKRWSQVMYMSYVLDFKIVVEKLKDDQCFILATDGDVKFTHESVEALIDQICEDPRTGAVCARTYPLGSGPVVWYQIFDYAVGHWFQKVTNHMLGSVLCCPGCFSLYRCKAVRDVLPNYATCADNAFECLTKDMGEDRWMCTLMIQSGWRLSYCAAAENSTFCPESFDEFYKQRRRWAPSTLANLVLLIREWRQTTSNNEHISSLFIVYQAFLVFSTVIGCSTVILVIVGGMVLAGVPIGQITTSVLLSLVVVGYVFVCLYAPPKWQLKVSKILTFSFSVIMCIVAVGLAVQVSNDLKERKVEPTMATTIQTETTSSTTPKPLEHHLPAGVSSLYLAGLTGIFVISALLHPSEITCFFYGFLYFLALPSGYLLLTVYAICNLTDSSWGTREENSGEKSNQNSLWDLCLCCRWTRSDKGGNERKKLSDSEGPGPSGLNTNTGTVVQEGNANNAGTAPVDGVNSSEAKGKTPLTKDEIHAIHSKKAMNLLNSNEEDLSEKGLVDFLREGKLEKYYQGFLDNGYEFVDDLFGIKEEDLKQIEISEEDRPKLLDQTKRILPHRKKHEMPEDIEGWLKKHHLRDYYLKITGEFKHLWELRKLKTKPERELKEFAEKKFGIKKPGHFKRLLRAVYSLQVKEHVPMTVSYTEYILTSVRSVESDSQYYPKDEITFWEKLLEEGFLSPHNAASASTSSAEKDLQKLRITTFWVFGVSNFLWMILILTLVPRRDLKILGLDVIALSFLIIYGGIFIVQFLALLCHRVKTIMHILARTPWTVHKKSDSGKNEGKNGQSVLQQRKNRRVHPYFQA</sequence>
<dbReference type="Pfam" id="PF03142">
    <property type="entry name" value="Chitin_synth_2"/>
    <property type="match status" value="1"/>
</dbReference>
<evidence type="ECO:0000256" key="7">
    <source>
        <dbReference type="SAM" id="MobiDB-lite"/>
    </source>
</evidence>
<evidence type="ECO:0000256" key="5">
    <source>
        <dbReference type="ARBA" id="ARBA00022989"/>
    </source>
</evidence>
<dbReference type="Proteomes" id="UP000225706">
    <property type="component" value="Unassembled WGS sequence"/>
</dbReference>
<gene>
    <name evidence="9" type="primary">chs-1</name>
    <name evidence="9" type="ORF">AWC38_SpisGene17782</name>
</gene>